<gene>
    <name evidence="1" type="ORF">VAE063_1160001</name>
</gene>
<organism evidence="1 2">
    <name type="scientific">Vibrio aestuarianus</name>
    <dbReference type="NCBI Taxonomy" id="28171"/>
    <lineage>
        <taxon>Bacteria</taxon>
        <taxon>Pseudomonadati</taxon>
        <taxon>Pseudomonadota</taxon>
        <taxon>Gammaproteobacteria</taxon>
        <taxon>Vibrionales</taxon>
        <taxon>Vibrionaceae</taxon>
        <taxon>Vibrio</taxon>
    </lineage>
</organism>
<comment type="caution">
    <text evidence="1">The sequence shown here is derived from an EMBL/GenBank/DDBJ whole genome shotgun (WGS) entry which is preliminary data.</text>
</comment>
<evidence type="ECO:0000313" key="2">
    <source>
        <dbReference type="Proteomes" id="UP001152658"/>
    </source>
</evidence>
<keyword evidence="2" id="KW-1185">Reference proteome</keyword>
<proteinExistence type="predicted"/>
<name>A0ABM9FKM7_9VIBR</name>
<dbReference type="Proteomes" id="UP001152658">
    <property type="component" value="Unassembled WGS sequence"/>
</dbReference>
<dbReference type="EMBL" id="CALYLK010000018">
    <property type="protein sequence ID" value="CAH8204966.1"/>
    <property type="molecule type" value="Genomic_DNA"/>
</dbReference>
<reference evidence="1" key="1">
    <citation type="submission" date="2022-06" db="EMBL/GenBank/DDBJ databases">
        <authorList>
            <person name="Goudenege D."/>
            <person name="Le Roux F."/>
        </authorList>
    </citation>
    <scope>NUCLEOTIDE SEQUENCE</scope>
    <source>
        <strain evidence="1">12-063</strain>
    </source>
</reference>
<sequence length="50" mass="5718">MFLTLVCFGFPEVTTIKEKSETLNVGIQNPQLLARCHIIIYAMCCNITWL</sequence>
<accession>A0ABM9FKM7</accession>
<evidence type="ECO:0000313" key="1">
    <source>
        <dbReference type="EMBL" id="CAH8204966.1"/>
    </source>
</evidence>
<protein>
    <submittedName>
        <fullName evidence="1">Uncharacterized protein</fullName>
    </submittedName>
</protein>